<dbReference type="PANTHER" id="PTHR37326">
    <property type="entry name" value="BLL3975 PROTEIN"/>
    <property type="match status" value="1"/>
</dbReference>
<dbReference type="EMBL" id="PRLP01000001">
    <property type="protein sequence ID" value="PPC79455.1"/>
    <property type="molecule type" value="Genomic_DNA"/>
</dbReference>
<protein>
    <submittedName>
        <fullName evidence="6">Succinylglutamate desuccinylase</fullName>
    </submittedName>
</protein>
<accession>A0A2S5KXL9</accession>
<dbReference type="GO" id="GO:0046872">
    <property type="term" value="F:metal ion binding"/>
    <property type="evidence" value="ECO:0007669"/>
    <property type="project" value="UniProtKB-KW"/>
</dbReference>
<evidence type="ECO:0000256" key="1">
    <source>
        <dbReference type="ARBA" id="ARBA00001947"/>
    </source>
</evidence>
<evidence type="ECO:0000313" key="6">
    <source>
        <dbReference type="EMBL" id="PPC79455.1"/>
    </source>
</evidence>
<keyword evidence="2" id="KW-0479">Metal-binding</keyword>
<dbReference type="CDD" id="cd06251">
    <property type="entry name" value="M14_ASTE_ASPA-like"/>
    <property type="match status" value="1"/>
</dbReference>
<evidence type="ECO:0000256" key="3">
    <source>
        <dbReference type="ARBA" id="ARBA00022801"/>
    </source>
</evidence>
<comment type="caution">
    <text evidence="6">The sequence shown here is derived from an EMBL/GenBank/DDBJ whole genome shotgun (WGS) entry which is preliminary data.</text>
</comment>
<name>A0A2S5KXL9_9PROT</name>
<dbReference type="PIRSF" id="PIRSF039012">
    <property type="entry name" value="ASP"/>
    <property type="match status" value="1"/>
</dbReference>
<dbReference type="InterPro" id="IPR055438">
    <property type="entry name" value="AstE_AspA_cat"/>
</dbReference>
<keyword evidence="3" id="KW-0378">Hydrolase</keyword>
<organism evidence="6 7">
    <name type="scientific">Proteobacteria bacterium 228</name>
    <dbReference type="NCBI Taxonomy" id="2083153"/>
    <lineage>
        <taxon>Bacteria</taxon>
        <taxon>Pseudomonadati</taxon>
        <taxon>Pseudomonadota</taxon>
    </lineage>
</organism>
<dbReference type="Pfam" id="PF24827">
    <property type="entry name" value="AstE_AspA_cat"/>
    <property type="match status" value="1"/>
</dbReference>
<dbReference type="PANTHER" id="PTHR37326:SF2">
    <property type="entry name" value="SUCCINYLGLUTAMATE DESUCCINYLASE_ASPARTOACYLASE FAMILY PROTEIN"/>
    <property type="match status" value="1"/>
</dbReference>
<dbReference type="InterPro" id="IPR043795">
    <property type="entry name" value="N-alpha-Ac-DABA-like"/>
</dbReference>
<evidence type="ECO:0000256" key="4">
    <source>
        <dbReference type="ARBA" id="ARBA00022833"/>
    </source>
</evidence>
<reference evidence="6 7" key="1">
    <citation type="submission" date="2018-02" db="EMBL/GenBank/DDBJ databases">
        <title>novel marine gammaproteobacteria from coastal saline agro ecosystem.</title>
        <authorList>
            <person name="Krishnan R."/>
            <person name="Ramesh Kumar N."/>
        </authorList>
    </citation>
    <scope>NUCLEOTIDE SEQUENCE [LARGE SCALE GENOMIC DNA]</scope>
    <source>
        <strain evidence="6 7">228</strain>
    </source>
</reference>
<keyword evidence="4" id="KW-0862">Zinc</keyword>
<evidence type="ECO:0000256" key="2">
    <source>
        <dbReference type="ARBA" id="ARBA00022723"/>
    </source>
</evidence>
<dbReference type="GO" id="GO:0016788">
    <property type="term" value="F:hydrolase activity, acting on ester bonds"/>
    <property type="evidence" value="ECO:0007669"/>
    <property type="project" value="InterPro"/>
</dbReference>
<dbReference type="GO" id="GO:0016811">
    <property type="term" value="F:hydrolase activity, acting on carbon-nitrogen (but not peptide) bonds, in linear amides"/>
    <property type="evidence" value="ECO:0007669"/>
    <property type="project" value="InterPro"/>
</dbReference>
<evidence type="ECO:0000313" key="7">
    <source>
        <dbReference type="Proteomes" id="UP000238196"/>
    </source>
</evidence>
<sequence length="354" mass="38695">MATHSSTDRQSILTIGGQQVRPGTRSSIALPVARLYTREEIAMPIQVVHGRRTGPCLFVSAAIHGDELNGVEIIRRLLKQPALNNIAGTLIAIPIVNVHGLVNRSRYLPDRRDLNRSFPGSEKSSLAGRLANLFLSEIVSHCTHGIDLHTGARYRSNLPQIRADLDDAQTLHLANAFGVPIMLNANVRDGSLRHAASELGVPVLLYEGGEALRFDEIAIRAGVRGILNVMRALKMIRGKMVTPRVPPLIAKNTSWVRAADSGIFRALVPLGKEVRKGDVLGVISSPYGEDEHEIRSHRSGVIIGRCHLPLVHEGEALFNLAILPGGESEETGEAISIFHQDIQDDPFFDEEIYS</sequence>
<dbReference type="Gene3D" id="3.40.630.10">
    <property type="entry name" value="Zn peptidases"/>
    <property type="match status" value="1"/>
</dbReference>
<gene>
    <name evidence="6" type="ORF">C4K68_00640</name>
</gene>
<dbReference type="AlphaFoldDB" id="A0A2S5KXL9"/>
<dbReference type="SUPFAM" id="SSF53187">
    <property type="entry name" value="Zn-dependent exopeptidases"/>
    <property type="match status" value="1"/>
</dbReference>
<feature type="domain" description="Succinylglutamate desuccinylase/Aspartoacylase catalytic" evidence="5">
    <location>
        <begin position="54"/>
        <end position="232"/>
    </location>
</feature>
<comment type="cofactor">
    <cofactor evidence="1">
        <name>Zn(2+)</name>
        <dbReference type="ChEBI" id="CHEBI:29105"/>
    </cofactor>
</comment>
<dbReference type="InterPro" id="IPR053138">
    <property type="entry name" value="N-alpha-Ac-DABA_deacetylase"/>
</dbReference>
<proteinExistence type="predicted"/>
<dbReference type="Proteomes" id="UP000238196">
    <property type="component" value="Unassembled WGS sequence"/>
</dbReference>
<dbReference type="OrthoDB" id="9782876at2"/>
<evidence type="ECO:0000259" key="5">
    <source>
        <dbReference type="Pfam" id="PF24827"/>
    </source>
</evidence>